<comment type="PTM">
    <text evidence="2 3">Topaquinone (TPQ) is generated by copper-dependent autoxidation of a specific tyrosyl residue.</text>
</comment>
<dbReference type="InterPro" id="IPR015798">
    <property type="entry name" value="Cu_amine_oxidase_C"/>
</dbReference>
<name>A0A2P6QDX9_ROSCH</name>
<dbReference type="InterPro" id="IPR036460">
    <property type="entry name" value="Cu_amine_oxidase_C_sf"/>
</dbReference>
<dbReference type="GO" id="GO:0048038">
    <property type="term" value="F:quinone binding"/>
    <property type="evidence" value="ECO:0007669"/>
    <property type="project" value="InterPro"/>
</dbReference>
<gene>
    <name evidence="5" type="ORF">RchiOBHm_Chr5g0045871</name>
</gene>
<dbReference type="GO" id="GO:0009308">
    <property type="term" value="P:amine metabolic process"/>
    <property type="evidence" value="ECO:0007669"/>
    <property type="project" value="UniProtKB-UniRule"/>
</dbReference>
<sequence>MKITMYTDRFIAPLPKAEGTDFQTPNGKSNYDHCNKTSGFSIKDHKVKWANWVFHVGFKARAGMRACVYETFVPYMDPPNEWYFRTFMDIGEFGFGRSADALQPLIDCPGNAEYVDGFMAGADGEVQKVPRAICIFELYSGDITMRHTEINVPSKLIRSGQQEKTLVVRMEATVGNYDYVLDWEFKQSGTTKVGLMSLEVKATSYTNADQMTENVHGMLVSKNTLAVNHDHFLTYYLDLQ</sequence>
<evidence type="ECO:0000259" key="4">
    <source>
        <dbReference type="Pfam" id="PF01179"/>
    </source>
</evidence>
<keyword evidence="3" id="KW-0479">Metal-binding</keyword>
<feature type="active site" description="Proton acceptor" evidence="1">
    <location>
        <position position="89"/>
    </location>
</feature>
<feature type="active site" description="Schiff-base intermediate with substrate; via topaquinone" evidence="1">
    <location>
        <position position="177"/>
    </location>
</feature>
<comment type="cofactor">
    <cofactor evidence="3">
        <name>Cu cation</name>
        <dbReference type="ChEBI" id="CHEBI:23378"/>
    </cofactor>
    <text evidence="3">Contains 1 topaquinone per subunit.</text>
</comment>
<dbReference type="EC" id="1.4.3.-" evidence="3"/>
<accession>A0A2P6QDX9</accession>
<reference evidence="5 6" key="1">
    <citation type="journal article" date="2018" name="Nat. Genet.">
        <title>The Rosa genome provides new insights in the design of modern roses.</title>
        <authorList>
            <person name="Bendahmane M."/>
        </authorList>
    </citation>
    <scope>NUCLEOTIDE SEQUENCE [LARGE SCALE GENOMIC DNA]</scope>
    <source>
        <strain evidence="6">cv. Old Blush</strain>
    </source>
</reference>
<keyword evidence="6" id="KW-1185">Reference proteome</keyword>
<dbReference type="Gramene" id="PRQ32392">
    <property type="protein sequence ID" value="PRQ32392"/>
    <property type="gene ID" value="RchiOBHm_Chr5g0045871"/>
</dbReference>
<evidence type="ECO:0000313" key="5">
    <source>
        <dbReference type="EMBL" id="PRQ32392.1"/>
    </source>
</evidence>
<dbReference type="EMBL" id="PDCK01000043">
    <property type="protein sequence ID" value="PRQ32392.1"/>
    <property type="molecule type" value="Genomic_DNA"/>
</dbReference>
<dbReference type="STRING" id="74649.A0A2P6QDX9"/>
<dbReference type="PANTHER" id="PTHR10638:SF40">
    <property type="entry name" value="PRIMARY AMINE OXIDASE 1"/>
    <property type="match status" value="1"/>
</dbReference>
<evidence type="ECO:0000313" key="6">
    <source>
        <dbReference type="Proteomes" id="UP000238479"/>
    </source>
</evidence>
<dbReference type="SUPFAM" id="SSF49998">
    <property type="entry name" value="Amine oxidase catalytic domain"/>
    <property type="match status" value="1"/>
</dbReference>
<dbReference type="Gene3D" id="2.70.98.20">
    <property type="entry name" value="Copper amine oxidase, catalytic domain"/>
    <property type="match status" value="1"/>
</dbReference>
<dbReference type="GO" id="GO:0005507">
    <property type="term" value="F:copper ion binding"/>
    <property type="evidence" value="ECO:0007669"/>
    <property type="project" value="InterPro"/>
</dbReference>
<dbReference type="AlphaFoldDB" id="A0A2P6QDX9"/>
<feature type="modified residue" description="2',4',5'-topaquinone" evidence="2">
    <location>
        <position position="177"/>
    </location>
</feature>
<proteinExistence type="inferred from homology"/>
<feature type="domain" description="Copper amine oxidase catalytic" evidence="4">
    <location>
        <begin position="38"/>
        <end position="239"/>
    </location>
</feature>
<protein>
    <recommendedName>
        <fullName evidence="3">Amine oxidase</fullName>
        <ecNumber evidence="3">1.4.3.-</ecNumber>
    </recommendedName>
</protein>
<dbReference type="OMA" id="VICMFEL"/>
<dbReference type="Proteomes" id="UP000238479">
    <property type="component" value="Chromosome 5"/>
</dbReference>
<organism evidence="5 6">
    <name type="scientific">Rosa chinensis</name>
    <name type="common">China rose</name>
    <dbReference type="NCBI Taxonomy" id="74649"/>
    <lineage>
        <taxon>Eukaryota</taxon>
        <taxon>Viridiplantae</taxon>
        <taxon>Streptophyta</taxon>
        <taxon>Embryophyta</taxon>
        <taxon>Tracheophyta</taxon>
        <taxon>Spermatophyta</taxon>
        <taxon>Magnoliopsida</taxon>
        <taxon>eudicotyledons</taxon>
        <taxon>Gunneridae</taxon>
        <taxon>Pentapetalae</taxon>
        <taxon>rosids</taxon>
        <taxon>fabids</taxon>
        <taxon>Rosales</taxon>
        <taxon>Rosaceae</taxon>
        <taxon>Rosoideae</taxon>
        <taxon>Rosoideae incertae sedis</taxon>
        <taxon>Rosa</taxon>
    </lineage>
</organism>
<comment type="similarity">
    <text evidence="3">Belongs to the copper/topaquinone oxidase family.</text>
</comment>
<dbReference type="InterPro" id="IPR049948">
    <property type="entry name" value="Cu_Am_ox_TPQ-bd"/>
</dbReference>
<comment type="caution">
    <text evidence="5">The sequence shown here is derived from an EMBL/GenBank/DDBJ whole genome shotgun (WGS) entry which is preliminary data.</text>
</comment>
<keyword evidence="1 3" id="KW-0801">TPQ</keyword>
<dbReference type="PANTHER" id="PTHR10638">
    <property type="entry name" value="COPPER AMINE OXIDASE"/>
    <property type="match status" value="1"/>
</dbReference>
<evidence type="ECO:0000256" key="1">
    <source>
        <dbReference type="PIRSR" id="PIRSR600269-50"/>
    </source>
</evidence>
<evidence type="ECO:0000256" key="3">
    <source>
        <dbReference type="RuleBase" id="RU000672"/>
    </source>
</evidence>
<keyword evidence="3" id="KW-0186">Copper</keyword>
<dbReference type="InterPro" id="IPR000269">
    <property type="entry name" value="Cu_amine_oxidase"/>
</dbReference>
<dbReference type="GO" id="GO:0008131">
    <property type="term" value="F:primary methylamine oxidase activity"/>
    <property type="evidence" value="ECO:0007669"/>
    <property type="project" value="InterPro"/>
</dbReference>
<evidence type="ECO:0000256" key="2">
    <source>
        <dbReference type="PIRSR" id="PIRSR600269-51"/>
    </source>
</evidence>
<dbReference type="Pfam" id="PF01179">
    <property type="entry name" value="Cu_amine_oxid"/>
    <property type="match status" value="1"/>
</dbReference>
<keyword evidence="3 5" id="KW-0560">Oxidoreductase</keyword>
<dbReference type="PROSITE" id="PS01164">
    <property type="entry name" value="COPPER_AMINE_OXID_1"/>
    <property type="match status" value="1"/>
</dbReference>